<evidence type="ECO:0000259" key="6">
    <source>
        <dbReference type="PROSITE" id="PS50860"/>
    </source>
</evidence>
<feature type="compositionally biased region" description="Basic and acidic residues" evidence="5">
    <location>
        <begin position="9"/>
        <end position="19"/>
    </location>
</feature>
<dbReference type="Gene3D" id="3.10.310.40">
    <property type="match status" value="1"/>
</dbReference>
<feature type="domain" description="Alanyl-transfer RNA synthetases family profile" evidence="6">
    <location>
        <begin position="1"/>
        <end position="289"/>
    </location>
</feature>
<dbReference type="InterPro" id="IPR018165">
    <property type="entry name" value="Ala-tRNA-synth_IIc_core"/>
</dbReference>
<dbReference type="InterPro" id="IPR009000">
    <property type="entry name" value="Transl_B-barrel_sf"/>
</dbReference>
<dbReference type="InterPro" id="IPR003156">
    <property type="entry name" value="DHHA1_dom"/>
</dbReference>
<dbReference type="GO" id="GO:0046872">
    <property type="term" value="F:metal ion binding"/>
    <property type="evidence" value="ECO:0007669"/>
    <property type="project" value="UniProtKB-KW"/>
</dbReference>
<organism evidence="7 8">
    <name type="scientific">Eiseniibacteriota bacterium</name>
    <dbReference type="NCBI Taxonomy" id="2212470"/>
    <lineage>
        <taxon>Bacteria</taxon>
        <taxon>Candidatus Eiseniibacteriota</taxon>
    </lineage>
</organism>
<dbReference type="GO" id="GO:0005737">
    <property type="term" value="C:cytoplasm"/>
    <property type="evidence" value="ECO:0007669"/>
    <property type="project" value="UniProtKB-SubCell"/>
</dbReference>
<proteinExistence type="predicted"/>
<feature type="region of interest" description="Disordered" evidence="5">
    <location>
        <begin position="1"/>
        <end position="21"/>
    </location>
</feature>
<dbReference type="GO" id="GO:0005524">
    <property type="term" value="F:ATP binding"/>
    <property type="evidence" value="ECO:0007669"/>
    <property type="project" value="InterPro"/>
</dbReference>
<dbReference type="GO" id="GO:0003676">
    <property type="term" value="F:nucleic acid binding"/>
    <property type="evidence" value="ECO:0007669"/>
    <property type="project" value="InterPro"/>
</dbReference>
<keyword evidence="4" id="KW-0862">Zinc</keyword>
<dbReference type="Pfam" id="PF02272">
    <property type="entry name" value="DHHA1"/>
    <property type="match status" value="1"/>
</dbReference>
<comment type="subcellular location">
    <subcellularLocation>
        <location evidence="2">Cytoplasm</location>
    </subcellularLocation>
</comment>
<dbReference type="InterPro" id="IPR018163">
    <property type="entry name" value="Thr/Ala-tRNA-synth_IIc_edit"/>
</dbReference>
<evidence type="ECO:0000256" key="1">
    <source>
        <dbReference type="ARBA" id="ARBA00001947"/>
    </source>
</evidence>
<sequence>MSPSRSRQRQKEPSREHRSLVVPRCSSRSLRVVRTTAMIAAVPSGRHPIRGSALTRLLYYEDSSLREFEGTVQEVADRDGAIWVELDRTAFYPGGGGQPPDRGRLGDVPVTDVREEEGRLWHRIEGKLEARTPIRGALDWRRRFDHMQQHTGQHILSQAFIEVASAETRSFHLGEEEVSIDVAHPGPDPELLRRAEERANEIVWEDRPVRIHEVSRAEVGRFPLRKLPAVEGMVRVVEVEGFDWSACGGTHVSRSGQVGIITLLSTEKYKGGTRVAFVCGGRALRRQRERARLLRELALEFTAGEADLPKAVARLKEESLRMDRRLKTLLKAELEREAQALIDAAPRGARGPVIARHFPDREPAEIGTLAALISAKGGIALLVAGSDTPKAHFSAPAGTISVGDLLGRLARELGGKGGGRPESAQGAIPPQAIEALVRAAGAVALAGVEEGKTS</sequence>
<comment type="cofactor">
    <cofactor evidence="1">
        <name>Zn(2+)</name>
        <dbReference type="ChEBI" id="CHEBI:29105"/>
    </cofactor>
</comment>
<gene>
    <name evidence="7" type="ORF">E6K75_00065</name>
</gene>
<dbReference type="Gene3D" id="3.30.980.10">
    <property type="entry name" value="Threonyl-trna Synthetase, Chain A, domain 2"/>
    <property type="match status" value="1"/>
</dbReference>
<dbReference type="SMART" id="SM00863">
    <property type="entry name" value="tRNA_SAD"/>
    <property type="match status" value="1"/>
</dbReference>
<dbReference type="GO" id="GO:0006419">
    <property type="term" value="P:alanyl-tRNA aminoacylation"/>
    <property type="evidence" value="ECO:0007669"/>
    <property type="project" value="InterPro"/>
</dbReference>
<name>A0A538TF98_UNCEI</name>
<evidence type="ECO:0000256" key="4">
    <source>
        <dbReference type="ARBA" id="ARBA00022833"/>
    </source>
</evidence>
<evidence type="ECO:0000313" key="8">
    <source>
        <dbReference type="Proteomes" id="UP000320913"/>
    </source>
</evidence>
<dbReference type="GO" id="GO:0002161">
    <property type="term" value="F:aminoacyl-tRNA deacylase activity"/>
    <property type="evidence" value="ECO:0007669"/>
    <property type="project" value="UniProtKB-ARBA"/>
</dbReference>
<dbReference type="InterPro" id="IPR012947">
    <property type="entry name" value="tRNA_SAD"/>
</dbReference>
<dbReference type="Pfam" id="PF07973">
    <property type="entry name" value="tRNA_SAD"/>
    <property type="match status" value="1"/>
</dbReference>
<dbReference type="AlphaFoldDB" id="A0A538TF98"/>
<dbReference type="PROSITE" id="PS50860">
    <property type="entry name" value="AA_TRNA_LIGASE_II_ALA"/>
    <property type="match status" value="1"/>
</dbReference>
<accession>A0A538TF98</accession>
<comment type="caution">
    <text evidence="7">The sequence shown here is derived from an EMBL/GenBank/DDBJ whole genome shotgun (WGS) entry which is preliminary data.</text>
</comment>
<evidence type="ECO:0000256" key="3">
    <source>
        <dbReference type="ARBA" id="ARBA00022723"/>
    </source>
</evidence>
<evidence type="ECO:0000256" key="5">
    <source>
        <dbReference type="SAM" id="MobiDB-lite"/>
    </source>
</evidence>
<keyword evidence="3" id="KW-0479">Metal-binding</keyword>
<dbReference type="SUPFAM" id="SSF50447">
    <property type="entry name" value="Translation proteins"/>
    <property type="match status" value="1"/>
</dbReference>
<dbReference type="PANTHER" id="PTHR43462">
    <property type="entry name" value="ALANYL-TRNA EDITING PROTEIN"/>
    <property type="match status" value="1"/>
</dbReference>
<evidence type="ECO:0000256" key="2">
    <source>
        <dbReference type="ARBA" id="ARBA00004496"/>
    </source>
</evidence>
<reference evidence="7 8" key="1">
    <citation type="journal article" date="2019" name="Nat. Microbiol.">
        <title>Mediterranean grassland soil C-N compound turnover is dependent on rainfall and depth, and is mediated by genomically divergent microorganisms.</title>
        <authorList>
            <person name="Diamond S."/>
            <person name="Andeer P.F."/>
            <person name="Li Z."/>
            <person name="Crits-Christoph A."/>
            <person name="Burstein D."/>
            <person name="Anantharaman K."/>
            <person name="Lane K.R."/>
            <person name="Thomas B.C."/>
            <person name="Pan C."/>
            <person name="Northen T.R."/>
            <person name="Banfield J.F."/>
        </authorList>
    </citation>
    <scope>NUCLEOTIDE SEQUENCE [LARGE SCALE GENOMIC DNA]</scope>
    <source>
        <strain evidence="7">WS_5</strain>
    </source>
</reference>
<dbReference type="SUPFAM" id="SSF55186">
    <property type="entry name" value="ThrRS/AlaRS common domain"/>
    <property type="match status" value="1"/>
</dbReference>
<dbReference type="PANTHER" id="PTHR43462:SF1">
    <property type="entry name" value="ALANYL-TRNA EDITING PROTEIN AARSD1"/>
    <property type="match status" value="1"/>
</dbReference>
<dbReference type="EMBL" id="VBOV01000001">
    <property type="protein sequence ID" value="TMQ62309.1"/>
    <property type="molecule type" value="Genomic_DNA"/>
</dbReference>
<dbReference type="Proteomes" id="UP000320913">
    <property type="component" value="Unassembled WGS sequence"/>
</dbReference>
<protein>
    <submittedName>
        <fullName evidence="7">Phosphoesterase</fullName>
    </submittedName>
</protein>
<dbReference type="Gene3D" id="2.40.30.130">
    <property type="match status" value="1"/>
</dbReference>
<dbReference type="InterPro" id="IPR051335">
    <property type="entry name" value="Alanyl-tRNA_Editing_Enzymes"/>
</dbReference>
<evidence type="ECO:0000313" key="7">
    <source>
        <dbReference type="EMBL" id="TMQ62309.1"/>
    </source>
</evidence>
<dbReference type="GO" id="GO:0004813">
    <property type="term" value="F:alanine-tRNA ligase activity"/>
    <property type="evidence" value="ECO:0007669"/>
    <property type="project" value="InterPro"/>
</dbReference>